<protein>
    <submittedName>
        <fullName evidence="2">Uncharacterized protein</fullName>
    </submittedName>
</protein>
<sequence>MTISRCSHRGSTLREVHHPSIMQLPPGGTCDIVSTYAVRKHTRISVEGERFSTKVCCEDEAKLRQSILHLINYKKQNSNYIYDIMLLSGFTSYNIISLIVCYTSLCSVTNVSTEPYSRRKLGVPPSDSRVLSSWVRFYDRPSSAAWRVWTQMSLRPRDRRTATNHEVALLGCDG</sequence>
<organism evidence="2">
    <name type="scientific">Timema genevievae</name>
    <name type="common">Walking stick</name>
    <dbReference type="NCBI Taxonomy" id="629358"/>
    <lineage>
        <taxon>Eukaryota</taxon>
        <taxon>Metazoa</taxon>
        <taxon>Ecdysozoa</taxon>
        <taxon>Arthropoda</taxon>
        <taxon>Hexapoda</taxon>
        <taxon>Insecta</taxon>
        <taxon>Pterygota</taxon>
        <taxon>Neoptera</taxon>
        <taxon>Polyneoptera</taxon>
        <taxon>Phasmatodea</taxon>
        <taxon>Timematodea</taxon>
        <taxon>Timematoidea</taxon>
        <taxon>Timematidae</taxon>
        <taxon>Timema</taxon>
    </lineage>
</organism>
<name>A0A7R9K6W6_TIMGE</name>
<evidence type="ECO:0000313" key="2">
    <source>
        <dbReference type="EMBL" id="CAD7604289.1"/>
    </source>
</evidence>
<gene>
    <name evidence="2" type="ORF">TGEB3V08_LOCUS9092</name>
</gene>
<dbReference type="AlphaFoldDB" id="A0A7R9K6W6"/>
<keyword evidence="1" id="KW-0472">Membrane</keyword>
<accession>A0A7R9K6W6</accession>
<evidence type="ECO:0000256" key="1">
    <source>
        <dbReference type="SAM" id="Phobius"/>
    </source>
</evidence>
<dbReference type="EMBL" id="OE843925">
    <property type="protein sequence ID" value="CAD7604289.1"/>
    <property type="molecule type" value="Genomic_DNA"/>
</dbReference>
<feature type="transmembrane region" description="Helical" evidence="1">
    <location>
        <begin position="80"/>
        <end position="105"/>
    </location>
</feature>
<proteinExistence type="predicted"/>
<reference evidence="2" key="1">
    <citation type="submission" date="2020-11" db="EMBL/GenBank/DDBJ databases">
        <authorList>
            <person name="Tran Van P."/>
        </authorList>
    </citation>
    <scope>NUCLEOTIDE SEQUENCE</scope>
</reference>
<keyword evidence="1" id="KW-1133">Transmembrane helix</keyword>
<keyword evidence="1" id="KW-0812">Transmembrane</keyword>